<dbReference type="AlphaFoldDB" id="A0A0G3WJ64"/>
<gene>
    <name evidence="2" type="primary">creD</name>
    <name evidence="2" type="ORF">Epro_0989</name>
</gene>
<dbReference type="KEGG" id="epo:Epro_0989"/>
<keyword evidence="3" id="KW-1185">Reference proteome</keyword>
<feature type="transmembrane region" description="Helical" evidence="1">
    <location>
        <begin position="313"/>
        <end position="329"/>
    </location>
</feature>
<evidence type="ECO:0000313" key="2">
    <source>
        <dbReference type="EMBL" id="AKL98368.1"/>
    </source>
</evidence>
<sequence>MKKINFMIILKAVVIGALILLMLIPLALVSNTIKGRLEYKNEATAKITKAWGDQILIAAPILNLPYTVAVKDKDEKIVSYKTEYAKFAPQDLNVDVNIISQTRYIGIFEVPVFVAEITMKGNFENIRDIANFKTAESFISLEINDLKGISTPEFLWNGKNANFEPSVKASPLAVRIPYTREYSPKSSYTRYNDYEETQILKSLSSKISLKNGSNNFEIKFSIKGSQAISFIPLAKDNNFRIRSQWTNPNFSGNFLPDTKEINGEGFDASWRINYLASAIPHRLDGANLSSALFTTSLLIPVDSYRAAERATKYGILFIILTFIACFVFETTRKKSIHPFQYLLVGFAMSVFYILLLSISEFIPFGFAYLIAAAAIISMITLYAKFAIAKTSTLKQTAAIAGAFAVLYGYLYILLQLQDMALIFGAIGLFAALAVMMYATRNINWYK</sequence>
<dbReference type="PANTHER" id="PTHR30092:SF0">
    <property type="entry name" value="INNER MEMBRANE PROTEIN CRED"/>
    <property type="match status" value="1"/>
</dbReference>
<dbReference type="Proteomes" id="UP000035337">
    <property type="component" value="Chromosome"/>
</dbReference>
<evidence type="ECO:0000313" key="3">
    <source>
        <dbReference type="Proteomes" id="UP000035337"/>
    </source>
</evidence>
<dbReference type="STRING" id="1408281.Epro_0989"/>
<keyword evidence="1" id="KW-1133">Transmembrane helix</keyword>
<feature type="transmembrane region" description="Helical" evidence="1">
    <location>
        <begin position="420"/>
        <end position="438"/>
    </location>
</feature>
<dbReference type="PIRSF" id="PIRSF004548">
    <property type="entry name" value="CreD"/>
    <property type="match status" value="1"/>
</dbReference>
<dbReference type="PANTHER" id="PTHR30092">
    <property type="entry name" value="INNER MEMBRANE PROTEIN CRED"/>
    <property type="match status" value="1"/>
</dbReference>
<dbReference type="OrthoDB" id="9791851at2"/>
<dbReference type="EMBL" id="CP009498">
    <property type="protein sequence ID" value="AKL98368.1"/>
    <property type="molecule type" value="Genomic_DNA"/>
</dbReference>
<dbReference type="GO" id="GO:0005886">
    <property type="term" value="C:plasma membrane"/>
    <property type="evidence" value="ECO:0007669"/>
    <property type="project" value="TreeGrafter"/>
</dbReference>
<feature type="transmembrane region" description="Helical" evidence="1">
    <location>
        <begin position="341"/>
        <end position="359"/>
    </location>
</feature>
<feature type="transmembrane region" description="Helical" evidence="1">
    <location>
        <begin position="397"/>
        <end position="414"/>
    </location>
</feature>
<dbReference type="InterPro" id="IPR010364">
    <property type="entry name" value="Uncharacterised_IM_CreD"/>
</dbReference>
<keyword evidence="1" id="KW-0812">Transmembrane</keyword>
<accession>A0A0G3WJ64</accession>
<evidence type="ECO:0000256" key="1">
    <source>
        <dbReference type="SAM" id="Phobius"/>
    </source>
</evidence>
<feature type="transmembrane region" description="Helical" evidence="1">
    <location>
        <begin position="365"/>
        <end position="385"/>
    </location>
</feature>
<organism evidence="2 3">
    <name type="scientific">Endomicrobium proavitum</name>
    <dbReference type="NCBI Taxonomy" id="1408281"/>
    <lineage>
        <taxon>Bacteria</taxon>
        <taxon>Pseudomonadati</taxon>
        <taxon>Elusimicrobiota</taxon>
        <taxon>Endomicrobiia</taxon>
        <taxon>Endomicrobiales</taxon>
        <taxon>Endomicrobiaceae</taxon>
        <taxon>Endomicrobium</taxon>
    </lineage>
</organism>
<keyword evidence="1" id="KW-0472">Membrane</keyword>
<dbReference type="RefSeq" id="WP_052570918.1">
    <property type="nucleotide sequence ID" value="NZ_CP009498.1"/>
</dbReference>
<dbReference type="NCBIfam" id="NF008712">
    <property type="entry name" value="PRK11715.1-1"/>
    <property type="match status" value="1"/>
</dbReference>
<dbReference type="Pfam" id="PF06123">
    <property type="entry name" value="CreD"/>
    <property type="match status" value="1"/>
</dbReference>
<protein>
    <submittedName>
        <fullName evidence="2">Inner membrane protein involved in colicin E2 resistance</fullName>
    </submittedName>
</protein>
<reference evidence="2 3" key="1">
    <citation type="submission" date="2014-09" db="EMBL/GenBank/DDBJ databases">
        <title>Complete genome sequence of Endomicrobium proavitum.</title>
        <authorList>
            <person name="Zheng H."/>
        </authorList>
    </citation>
    <scope>NUCLEOTIDE SEQUENCE [LARGE SCALE GENOMIC DNA]</scope>
    <source>
        <strain evidence="2 3">Rsa215</strain>
    </source>
</reference>
<proteinExistence type="predicted"/>
<name>A0A0G3WJ64_9BACT</name>